<evidence type="ECO:0000256" key="2">
    <source>
        <dbReference type="ARBA" id="ARBA00013064"/>
    </source>
</evidence>
<dbReference type="EMBL" id="QGDT01000006">
    <property type="protein sequence ID" value="PWJ57689.1"/>
    <property type="molecule type" value="Genomic_DNA"/>
</dbReference>
<evidence type="ECO:0000256" key="3">
    <source>
        <dbReference type="ARBA" id="ARBA00022801"/>
    </source>
</evidence>
<dbReference type="Proteomes" id="UP000245880">
    <property type="component" value="Unassembled WGS sequence"/>
</dbReference>
<feature type="domain" description="Phosphotyrosine protein phosphatase I" evidence="6">
    <location>
        <begin position="2"/>
        <end position="156"/>
    </location>
</feature>
<organism evidence="7 8">
    <name type="scientific">Dyadobacter jejuensis</name>
    <dbReference type="NCBI Taxonomy" id="1082580"/>
    <lineage>
        <taxon>Bacteria</taxon>
        <taxon>Pseudomonadati</taxon>
        <taxon>Bacteroidota</taxon>
        <taxon>Cytophagia</taxon>
        <taxon>Cytophagales</taxon>
        <taxon>Spirosomataceae</taxon>
        <taxon>Dyadobacter</taxon>
    </lineage>
</organism>
<dbReference type="InterPro" id="IPR036196">
    <property type="entry name" value="Ptyr_pPase_sf"/>
</dbReference>
<feature type="active site" description="Proton donor" evidence="5">
    <location>
        <position position="130"/>
    </location>
</feature>
<keyword evidence="4" id="KW-0904">Protein phosphatase</keyword>
<evidence type="ECO:0000259" key="6">
    <source>
        <dbReference type="SMART" id="SM00226"/>
    </source>
</evidence>
<feature type="active site" description="Nucleophile" evidence="5">
    <location>
        <position position="8"/>
    </location>
</feature>
<gene>
    <name evidence="7" type="ORF">CLV98_106161</name>
</gene>
<dbReference type="GO" id="GO:0004725">
    <property type="term" value="F:protein tyrosine phosphatase activity"/>
    <property type="evidence" value="ECO:0007669"/>
    <property type="project" value="UniProtKB-EC"/>
</dbReference>
<dbReference type="OrthoDB" id="9784339at2"/>
<keyword evidence="8" id="KW-1185">Reference proteome</keyword>
<dbReference type="InterPro" id="IPR023485">
    <property type="entry name" value="Ptyr_pPase"/>
</dbReference>
<feature type="active site" evidence="5">
    <location>
        <position position="14"/>
    </location>
</feature>
<name>A0A316AKB5_9BACT</name>
<reference evidence="7 8" key="1">
    <citation type="submission" date="2018-03" db="EMBL/GenBank/DDBJ databases">
        <title>Genomic Encyclopedia of Archaeal and Bacterial Type Strains, Phase II (KMG-II): from individual species to whole genera.</title>
        <authorList>
            <person name="Goeker M."/>
        </authorList>
    </citation>
    <scope>NUCLEOTIDE SEQUENCE [LARGE SCALE GENOMIC DNA]</scope>
    <source>
        <strain evidence="7 8">DSM 100346</strain>
    </source>
</reference>
<dbReference type="PANTHER" id="PTHR11717">
    <property type="entry name" value="LOW MOLECULAR WEIGHT PROTEIN TYROSINE PHOSPHATASE"/>
    <property type="match status" value="1"/>
</dbReference>
<evidence type="ECO:0000256" key="4">
    <source>
        <dbReference type="ARBA" id="ARBA00022912"/>
    </source>
</evidence>
<dbReference type="PANTHER" id="PTHR11717:SF7">
    <property type="entry name" value="LOW MOLECULAR WEIGHT PHOSPHOTYROSINE PROTEIN PHOSPHATASE"/>
    <property type="match status" value="1"/>
</dbReference>
<evidence type="ECO:0000313" key="8">
    <source>
        <dbReference type="Proteomes" id="UP000245880"/>
    </source>
</evidence>
<dbReference type="CDD" id="cd16343">
    <property type="entry name" value="LMWPTP"/>
    <property type="match status" value="1"/>
</dbReference>
<comment type="similarity">
    <text evidence="1">Belongs to the low molecular weight phosphotyrosine protein phosphatase family.</text>
</comment>
<evidence type="ECO:0000256" key="1">
    <source>
        <dbReference type="ARBA" id="ARBA00011063"/>
    </source>
</evidence>
<sequence>MIRVLFVCLGNICRSPIAEGVFSTLIHDKGLQERVSCDSAGTAGYHQGSLPDTRMRLIAQRHGITLNHQARQIQTSDFSDFDYIIAMDASNKVNIRQFCRERTGAVLPESQVLLFRTFDPKHPELTDVPDPYYSGQEAFEEVYRIVSRCALSFMEHLLAQHPSLIA</sequence>
<evidence type="ECO:0000256" key="5">
    <source>
        <dbReference type="PIRSR" id="PIRSR617867-1"/>
    </source>
</evidence>
<accession>A0A316AKB5</accession>
<dbReference type="SMART" id="SM00226">
    <property type="entry name" value="LMWPc"/>
    <property type="match status" value="1"/>
</dbReference>
<dbReference type="InterPro" id="IPR050438">
    <property type="entry name" value="LMW_PTPase"/>
</dbReference>
<comment type="caution">
    <text evidence="7">The sequence shown here is derived from an EMBL/GenBank/DDBJ whole genome shotgun (WGS) entry which is preliminary data.</text>
</comment>
<protein>
    <recommendedName>
        <fullName evidence="2">protein-tyrosine-phosphatase</fullName>
        <ecNumber evidence="2">3.1.3.48</ecNumber>
    </recommendedName>
</protein>
<dbReference type="SUPFAM" id="SSF52788">
    <property type="entry name" value="Phosphotyrosine protein phosphatases I"/>
    <property type="match status" value="1"/>
</dbReference>
<proteinExistence type="inferred from homology"/>
<dbReference type="PRINTS" id="PR00719">
    <property type="entry name" value="LMWPTPASE"/>
</dbReference>
<keyword evidence="3" id="KW-0378">Hydrolase</keyword>
<dbReference type="InterPro" id="IPR017867">
    <property type="entry name" value="Tyr_phospatase_low_mol_wt"/>
</dbReference>
<dbReference type="Gene3D" id="3.40.50.2300">
    <property type="match status" value="1"/>
</dbReference>
<dbReference type="Pfam" id="PF01451">
    <property type="entry name" value="LMWPc"/>
    <property type="match status" value="1"/>
</dbReference>
<evidence type="ECO:0000313" key="7">
    <source>
        <dbReference type="EMBL" id="PWJ57689.1"/>
    </source>
</evidence>
<dbReference type="AlphaFoldDB" id="A0A316AKB5"/>
<dbReference type="RefSeq" id="WP_109674844.1">
    <property type="nucleotide sequence ID" value="NZ_QGDT01000006.1"/>
</dbReference>
<dbReference type="EC" id="3.1.3.48" evidence="2"/>